<name>A0A0J1BJU6_RHOIS</name>
<evidence type="ECO:0000256" key="2">
    <source>
        <dbReference type="SAM" id="MobiDB-lite"/>
    </source>
</evidence>
<gene>
    <name evidence="4" type="ORF">RISK_001140</name>
</gene>
<feature type="transmembrane region" description="Helical" evidence="3">
    <location>
        <begin position="70"/>
        <end position="90"/>
    </location>
</feature>
<keyword evidence="1" id="KW-0175">Coiled coil</keyword>
<dbReference type="PATRIC" id="fig|595434.4.peg.1095"/>
<keyword evidence="3" id="KW-1133">Transmembrane helix</keyword>
<keyword evidence="3" id="KW-0472">Membrane</keyword>
<feature type="compositionally biased region" description="Pro residues" evidence="2">
    <location>
        <begin position="127"/>
        <end position="137"/>
    </location>
</feature>
<feature type="coiled-coil region" evidence="1">
    <location>
        <begin position="179"/>
        <end position="206"/>
    </location>
</feature>
<evidence type="ECO:0000256" key="3">
    <source>
        <dbReference type="SAM" id="Phobius"/>
    </source>
</evidence>
<comment type="caution">
    <text evidence="4">The sequence shown here is derived from an EMBL/GenBank/DDBJ whole genome shotgun (WGS) entry which is preliminary data.</text>
</comment>
<feature type="compositionally biased region" description="Basic and acidic residues" evidence="2">
    <location>
        <begin position="159"/>
        <end position="168"/>
    </location>
</feature>
<evidence type="ECO:0000313" key="5">
    <source>
        <dbReference type="Proteomes" id="UP000036367"/>
    </source>
</evidence>
<evidence type="ECO:0000313" key="4">
    <source>
        <dbReference type="EMBL" id="KLU06826.1"/>
    </source>
</evidence>
<dbReference type="STRING" id="595434.RISK_001140"/>
<accession>A0A0J1BJU6</accession>
<dbReference type="EMBL" id="LECT01000010">
    <property type="protein sequence ID" value="KLU06826.1"/>
    <property type="molecule type" value="Genomic_DNA"/>
</dbReference>
<keyword evidence="3 4" id="KW-0812">Transmembrane</keyword>
<proteinExistence type="predicted"/>
<feature type="compositionally biased region" description="Basic and acidic residues" evidence="2">
    <location>
        <begin position="111"/>
        <end position="123"/>
    </location>
</feature>
<keyword evidence="5" id="KW-1185">Reference proteome</keyword>
<evidence type="ECO:0000256" key="1">
    <source>
        <dbReference type="SAM" id="Coils"/>
    </source>
</evidence>
<reference evidence="4" key="1">
    <citation type="submission" date="2015-05" db="EMBL/GenBank/DDBJ databases">
        <title>Permanent draft genome of Rhodopirellula islandicus K833.</title>
        <authorList>
            <person name="Kizina J."/>
            <person name="Richter M."/>
            <person name="Glockner F.O."/>
            <person name="Harder J."/>
        </authorList>
    </citation>
    <scope>NUCLEOTIDE SEQUENCE [LARGE SCALE GENOMIC DNA]</scope>
    <source>
        <strain evidence="4">K833</strain>
    </source>
</reference>
<protein>
    <submittedName>
        <fullName evidence="4">Signal peptide and transmembrane protein</fullName>
    </submittedName>
</protein>
<organism evidence="4 5">
    <name type="scientific">Rhodopirellula islandica</name>
    <dbReference type="NCBI Taxonomy" id="595434"/>
    <lineage>
        <taxon>Bacteria</taxon>
        <taxon>Pseudomonadati</taxon>
        <taxon>Planctomycetota</taxon>
        <taxon>Planctomycetia</taxon>
        <taxon>Pirellulales</taxon>
        <taxon>Pirellulaceae</taxon>
        <taxon>Rhodopirellula</taxon>
    </lineage>
</organism>
<dbReference type="Proteomes" id="UP000036367">
    <property type="component" value="Unassembled WGS sequence"/>
</dbReference>
<dbReference type="AlphaFoldDB" id="A0A0J1BJU6"/>
<feature type="region of interest" description="Disordered" evidence="2">
    <location>
        <begin position="111"/>
        <end position="177"/>
    </location>
</feature>
<sequence>MLAKCYDNNSRFNCLAGNIPASTGHLHDLKSDHLLMTSSLPIGSKSSGDAVVCMNQPSNRRRHLFGRPQTRVGVLLIASLLFSLFAAPSASAQNGSFLESLFRSIAEQKLQEEMSKREADRGGRPTAPAPRPAPRPGEFPAGPLGPATPGNRPPPSSNHPRDDHRHDGPQTIRTSSREVRQFAEQLIQMDRELAELKEALQALSRRDAGVRALLPETYQVQALTRTVLHQCDGANSLAPLHDPYRSLDQRWRELSFQVRSLPNRSDQLRAIVASCDQTGRQLSRQMGIEAQFDRHGLHDQMLIAATYMQALLDDVETARVPSDQARDLVHRGRLLREVILEEADRAETVQYDVIVSRFTDFVARWQDYANELASLRDPVLDRRLARIAQCGDQTYALLWMPPPSRPTLPGGGSRQDELSPRTRQALLSEAASLEGSAEYFRADLKRYARYLTPDSYEREVLRGTDRLYELAKKLHEDLDRRQPLDRLQRTVSELAETWEDLANEIGHIDSHGLTGRRADAIRQRFEQMLPMVGSLSAALLPTR</sequence>